<organism evidence="14 15">
    <name type="scientific">Rubus argutus</name>
    <name type="common">Southern blackberry</name>
    <dbReference type="NCBI Taxonomy" id="59490"/>
    <lineage>
        <taxon>Eukaryota</taxon>
        <taxon>Viridiplantae</taxon>
        <taxon>Streptophyta</taxon>
        <taxon>Embryophyta</taxon>
        <taxon>Tracheophyta</taxon>
        <taxon>Spermatophyta</taxon>
        <taxon>Magnoliopsida</taxon>
        <taxon>eudicotyledons</taxon>
        <taxon>Gunneridae</taxon>
        <taxon>Pentapetalae</taxon>
        <taxon>rosids</taxon>
        <taxon>fabids</taxon>
        <taxon>Rosales</taxon>
        <taxon>Rosaceae</taxon>
        <taxon>Rosoideae</taxon>
        <taxon>Rosoideae incertae sedis</taxon>
        <taxon>Rubus</taxon>
    </lineage>
</organism>
<dbReference type="PANTHER" id="PTHR24222:SF50">
    <property type="entry name" value="ABC TRANSPORTER B FAMILY MEMBER 9-LIKE ISOFORM X2"/>
    <property type="match status" value="1"/>
</dbReference>
<dbReference type="GO" id="GO:0005524">
    <property type="term" value="F:ATP binding"/>
    <property type="evidence" value="ECO:0007669"/>
    <property type="project" value="UniProtKB-KW"/>
</dbReference>
<evidence type="ECO:0000259" key="12">
    <source>
        <dbReference type="PROSITE" id="PS50893"/>
    </source>
</evidence>
<proteinExistence type="inferred from homology"/>
<evidence type="ECO:0000256" key="1">
    <source>
        <dbReference type="ARBA" id="ARBA00004651"/>
    </source>
</evidence>
<dbReference type="CDD" id="cd18578">
    <property type="entry name" value="ABC_6TM_Pgp_ABCB1_D2_like"/>
    <property type="match status" value="1"/>
</dbReference>
<dbReference type="AlphaFoldDB" id="A0AAW1XK13"/>
<dbReference type="PROSITE" id="PS00211">
    <property type="entry name" value="ABC_TRANSPORTER_1"/>
    <property type="match status" value="2"/>
</dbReference>
<dbReference type="InterPro" id="IPR003593">
    <property type="entry name" value="AAA+_ATPase"/>
</dbReference>
<feature type="transmembrane region" description="Helical" evidence="11">
    <location>
        <begin position="180"/>
        <end position="201"/>
    </location>
</feature>
<feature type="domain" description="ABC transporter" evidence="12">
    <location>
        <begin position="1018"/>
        <end position="1255"/>
    </location>
</feature>
<dbReference type="PANTHER" id="PTHR24222">
    <property type="entry name" value="ABC TRANSPORTER B FAMILY"/>
    <property type="match status" value="1"/>
</dbReference>
<keyword evidence="10" id="KW-0325">Glycoprotein</keyword>
<dbReference type="GO" id="GO:0005886">
    <property type="term" value="C:plasma membrane"/>
    <property type="evidence" value="ECO:0007669"/>
    <property type="project" value="UniProtKB-SubCell"/>
</dbReference>
<evidence type="ECO:0000256" key="10">
    <source>
        <dbReference type="ARBA" id="ARBA00023180"/>
    </source>
</evidence>
<dbReference type="InterPro" id="IPR017871">
    <property type="entry name" value="ABC_transporter-like_CS"/>
</dbReference>
<dbReference type="FunFam" id="1.20.1560.10:FF:000009">
    <property type="entry name" value="ABC transporter B family member 1"/>
    <property type="match status" value="1"/>
</dbReference>
<evidence type="ECO:0000256" key="5">
    <source>
        <dbReference type="ARBA" id="ARBA00022737"/>
    </source>
</evidence>
<feature type="transmembrane region" description="Helical" evidence="11">
    <location>
        <begin position="257"/>
        <end position="281"/>
    </location>
</feature>
<dbReference type="Gene3D" id="3.40.50.300">
    <property type="entry name" value="P-loop containing nucleotide triphosphate hydrolases"/>
    <property type="match status" value="2"/>
</dbReference>
<reference evidence="14 15" key="1">
    <citation type="journal article" date="2023" name="G3 (Bethesda)">
        <title>A chromosome-length genome assembly and annotation of blackberry (Rubus argutus, cv. 'Hillquist').</title>
        <authorList>
            <person name="Bruna T."/>
            <person name="Aryal R."/>
            <person name="Dudchenko O."/>
            <person name="Sargent D.J."/>
            <person name="Mead D."/>
            <person name="Buti M."/>
            <person name="Cavallini A."/>
            <person name="Hytonen T."/>
            <person name="Andres J."/>
            <person name="Pham M."/>
            <person name="Weisz D."/>
            <person name="Mascagni F."/>
            <person name="Usai G."/>
            <person name="Natali L."/>
            <person name="Bassil N."/>
            <person name="Fernandez G.E."/>
            <person name="Lomsadze A."/>
            <person name="Armour M."/>
            <person name="Olukolu B."/>
            <person name="Poorten T."/>
            <person name="Britton C."/>
            <person name="Davik J."/>
            <person name="Ashrafi H."/>
            <person name="Aiden E.L."/>
            <person name="Borodovsky M."/>
            <person name="Worthington M."/>
        </authorList>
    </citation>
    <scope>NUCLEOTIDE SEQUENCE [LARGE SCALE GENOMIC DNA]</scope>
    <source>
        <strain evidence="14">PI 553951</strain>
    </source>
</reference>
<accession>A0AAW1XK13</accession>
<dbReference type="InterPro" id="IPR003439">
    <property type="entry name" value="ABC_transporter-like_ATP-bd"/>
</dbReference>
<dbReference type="Pfam" id="PF00664">
    <property type="entry name" value="ABC_membrane"/>
    <property type="match status" value="2"/>
</dbReference>
<dbReference type="FunFam" id="1.20.1560.10:FF:000044">
    <property type="entry name" value="ABC transporter B family member 9"/>
    <property type="match status" value="1"/>
</dbReference>
<name>A0AAW1XK13_RUBAR</name>
<evidence type="ECO:0000256" key="2">
    <source>
        <dbReference type="ARBA" id="ARBA00007577"/>
    </source>
</evidence>
<comment type="subcellular location">
    <subcellularLocation>
        <location evidence="1">Cell membrane</location>
        <topology evidence="1">Multi-pass membrane protein</topology>
    </subcellularLocation>
</comment>
<keyword evidence="9 11" id="KW-0472">Membrane</keyword>
<feature type="transmembrane region" description="Helical" evidence="11">
    <location>
        <begin position="810"/>
        <end position="832"/>
    </location>
</feature>
<dbReference type="CDD" id="cd18577">
    <property type="entry name" value="ABC_6TM_Pgp_ABCB1_D1_like"/>
    <property type="match status" value="1"/>
</dbReference>
<gene>
    <name evidence="14" type="ORF">M0R45_013521</name>
</gene>
<dbReference type="PROSITE" id="PS50929">
    <property type="entry name" value="ABC_TM1F"/>
    <property type="match status" value="2"/>
</dbReference>
<feature type="transmembrane region" description="Helical" evidence="11">
    <location>
        <begin position="155"/>
        <end position="174"/>
    </location>
</feature>
<dbReference type="SUPFAM" id="SSF52540">
    <property type="entry name" value="P-loop containing nucleoside triphosphate hydrolases"/>
    <property type="match status" value="2"/>
</dbReference>
<evidence type="ECO:0000259" key="13">
    <source>
        <dbReference type="PROSITE" id="PS50929"/>
    </source>
</evidence>
<comment type="similarity">
    <text evidence="2">Belongs to the ABC transporter superfamily. ABCB family. Multidrug resistance exporter (TC 3.A.1.201) subfamily.</text>
</comment>
<evidence type="ECO:0000256" key="9">
    <source>
        <dbReference type="ARBA" id="ARBA00023136"/>
    </source>
</evidence>
<feature type="transmembrane region" description="Helical" evidence="11">
    <location>
        <begin position="838"/>
        <end position="857"/>
    </location>
</feature>
<evidence type="ECO:0000256" key="11">
    <source>
        <dbReference type="SAM" id="Phobius"/>
    </source>
</evidence>
<keyword evidence="6" id="KW-0547">Nucleotide-binding</keyword>
<dbReference type="CDD" id="cd03249">
    <property type="entry name" value="ABC_MTABC3_MDL1_MDL2"/>
    <property type="match status" value="2"/>
</dbReference>
<dbReference type="Pfam" id="PF00005">
    <property type="entry name" value="ABC_tran"/>
    <property type="match status" value="2"/>
</dbReference>
<evidence type="ECO:0000256" key="8">
    <source>
        <dbReference type="ARBA" id="ARBA00022989"/>
    </source>
</evidence>
<dbReference type="GO" id="GO:0010329">
    <property type="term" value="F:auxin efflux transmembrane transporter activity"/>
    <property type="evidence" value="ECO:0007669"/>
    <property type="project" value="UniProtKB-ARBA"/>
</dbReference>
<feature type="domain" description="ABC transporter" evidence="12">
    <location>
        <begin position="357"/>
        <end position="593"/>
    </location>
</feature>
<dbReference type="InterPro" id="IPR039421">
    <property type="entry name" value="Type_1_exporter"/>
</dbReference>
<dbReference type="SMART" id="SM00382">
    <property type="entry name" value="AAA"/>
    <property type="match status" value="2"/>
</dbReference>
<dbReference type="Gene3D" id="1.20.1560.10">
    <property type="entry name" value="ABC transporter type 1, transmembrane domain"/>
    <property type="match status" value="1"/>
</dbReference>
<evidence type="ECO:0000313" key="15">
    <source>
        <dbReference type="Proteomes" id="UP001457282"/>
    </source>
</evidence>
<dbReference type="EMBL" id="JBEDUW010000003">
    <property type="protein sequence ID" value="KAK9936693.1"/>
    <property type="molecule type" value="Genomic_DNA"/>
</dbReference>
<sequence>MEEGDGRAKVNDLDKQKVPFYKLFLFSDQYDISLMIIGSFCAIGNGLSQPLMTLIFGDLINTFGATDSAHIVPMVSKVSLKFVYLAIGTGVAAFVQVSCWMVTGERQATRIRSLYLKAILRQDIGYFDTETNTGEIIGRMSGDTILIQDAMGEKVGKFIQLLSTFLGGFIIAFVKGWLLTLVLLSCIPAIVIAGGIMATIVSKMSTRGQRAYAEAGTIVEQTVGAIRTVASFTGEKQAIEKYNQKLKIAYKSMIQQGLVTGIGLGTFILIVFGTYGLAVWYGSKMIIEKGYNGGQVINVIFAIMTGGMCLGQTSPSLNAFAAGTAAAYKMLETIKRIPKIDPYDTTGVILEDIKGEVELKDVYFRYPARPDVQIFAGFSLHVPSGTTTALVGQSGSGKSTVIGLVERFYDPEAGEVLIDGVDLKKLHLKSVREKIGLVSQEPNLFTTTIKENIAYGKENATQEDIRRAIELANAAKFIDKLPQGLDTMVGEHGTSLSGGQKQRIAIARAILKNPKILLLDEATSALDAESERIVQDALVRLMSNRTTIVVAHRLTTIRNADAIAVVHKGKIVEKGTHEYLTKDSEGAYSQLIRLQEGAKEKGPESFDIDSGLDIDRTMLSSGSQRLSAVRSLSKGSSGSRRSFTISSFGVPAPVNFQEAEVKDEESLEKTKVNPEQRKKVSIKRLAYLNKPEIPVLLLGSIAAAGHGVIFPVFGLLLSKAIKMFYEPHNELRKDSKTWAGVYVGLGFFGLAVIPVQNFFFGVAGGKLIERIRALTFQKVVHQQISWFDDPANSSGAIGARLSSDASTVKALVGDALALIAQNIATIIAGLIIGFTANWRLALIILAVSPLMIGQGLLQTKFLKGFSADAKVMYEEASQVANDAIGSIRTVASFCSEKKVMDVYEKKCEGPMKQGVRLGVVSGAGFGASFVVMFFTNALIFYVGAHLVKNGKATFEEVFKVFFALTISAVGVSQSTGMAPDSNKAKDSAASIFQILDSKPKIDSSGDAGITLPSITGDIDFEHVSFKYPTRPDVQIFRDICLKIPFGKTVALVGESGSGKSTVIGLIERFYDPNSGRVLLDGVEIHKFKLNWLRQQIGLVGQEPILFNESIRTNIAYGKRGEVTEEEIIEATKASNAHNFISSLPQGYDTSVGERGVQLSGGQKQRIAIARAILKDPKILLLDEATSALDAESERIVQDALDRVMVNRTTVVVAHRLTTIKGADIIAVVKNGVIAEKGSHDFLMKISDGAYASLVALHASAT</sequence>
<evidence type="ECO:0000256" key="3">
    <source>
        <dbReference type="ARBA" id="ARBA00022448"/>
    </source>
</evidence>
<dbReference type="Proteomes" id="UP001457282">
    <property type="component" value="Unassembled WGS sequence"/>
</dbReference>
<keyword evidence="7" id="KW-0067">ATP-binding</keyword>
<keyword evidence="4 11" id="KW-0812">Transmembrane</keyword>
<dbReference type="PROSITE" id="PS50893">
    <property type="entry name" value="ABC_TRANSPORTER_2"/>
    <property type="match status" value="2"/>
</dbReference>
<comment type="caution">
    <text evidence="14">The sequence shown here is derived from an EMBL/GenBank/DDBJ whole genome shotgun (WGS) entry which is preliminary data.</text>
</comment>
<feature type="transmembrane region" description="Helical" evidence="11">
    <location>
        <begin position="82"/>
        <end position="103"/>
    </location>
</feature>
<feature type="transmembrane region" description="Helical" evidence="11">
    <location>
        <begin position="737"/>
        <end position="762"/>
    </location>
</feature>
<keyword evidence="5" id="KW-0677">Repeat</keyword>
<dbReference type="GO" id="GO:0016887">
    <property type="term" value="F:ATP hydrolysis activity"/>
    <property type="evidence" value="ECO:0007669"/>
    <property type="project" value="InterPro"/>
</dbReference>
<keyword evidence="8 11" id="KW-1133">Transmembrane helix</keyword>
<feature type="domain" description="ABC transmembrane type-1" evidence="13">
    <location>
        <begin position="36"/>
        <end position="322"/>
    </location>
</feature>
<dbReference type="FunFam" id="3.40.50.300:FF:000066">
    <property type="entry name" value="ABC transporter B family member 1"/>
    <property type="match status" value="2"/>
</dbReference>
<feature type="transmembrane region" description="Helical" evidence="11">
    <location>
        <begin position="693"/>
        <end position="717"/>
    </location>
</feature>
<dbReference type="InterPro" id="IPR027417">
    <property type="entry name" value="P-loop_NTPase"/>
</dbReference>
<dbReference type="GO" id="GO:0140359">
    <property type="term" value="F:ABC-type transporter activity"/>
    <property type="evidence" value="ECO:0007669"/>
    <property type="project" value="InterPro"/>
</dbReference>
<dbReference type="InterPro" id="IPR011527">
    <property type="entry name" value="ABC1_TM_dom"/>
</dbReference>
<keyword evidence="15" id="KW-1185">Reference proteome</keyword>
<protein>
    <submittedName>
        <fullName evidence="14">Uncharacterized protein</fullName>
    </submittedName>
</protein>
<dbReference type="SUPFAM" id="SSF90123">
    <property type="entry name" value="ABC transporter transmembrane region"/>
    <property type="match status" value="2"/>
</dbReference>
<dbReference type="InterPro" id="IPR036640">
    <property type="entry name" value="ABC1_TM_sf"/>
</dbReference>
<evidence type="ECO:0000313" key="14">
    <source>
        <dbReference type="EMBL" id="KAK9936693.1"/>
    </source>
</evidence>
<evidence type="ECO:0000256" key="7">
    <source>
        <dbReference type="ARBA" id="ARBA00022840"/>
    </source>
</evidence>
<keyword evidence="3" id="KW-0813">Transport</keyword>
<feature type="domain" description="ABC transmembrane type-1" evidence="13">
    <location>
        <begin position="697"/>
        <end position="983"/>
    </location>
</feature>
<feature type="transmembrane region" description="Helical" evidence="11">
    <location>
        <begin position="915"/>
        <end position="942"/>
    </location>
</feature>
<evidence type="ECO:0000256" key="4">
    <source>
        <dbReference type="ARBA" id="ARBA00022692"/>
    </source>
</evidence>
<dbReference type="GO" id="GO:0010328">
    <property type="term" value="F:auxin influx transmembrane transporter activity"/>
    <property type="evidence" value="ECO:0007669"/>
    <property type="project" value="UniProtKB-ARBA"/>
</dbReference>
<evidence type="ECO:0000256" key="6">
    <source>
        <dbReference type="ARBA" id="ARBA00022741"/>
    </source>
</evidence>